<feature type="compositionally biased region" description="Polar residues" evidence="1">
    <location>
        <begin position="446"/>
        <end position="457"/>
    </location>
</feature>
<proteinExistence type="predicted"/>
<gene>
    <name evidence="2" type="ORF">BLNAU_1473</name>
</gene>
<accession>A0ABQ9YI39</accession>
<keyword evidence="3" id="KW-1185">Reference proteome</keyword>
<feature type="region of interest" description="Disordered" evidence="1">
    <location>
        <begin position="365"/>
        <end position="426"/>
    </location>
</feature>
<feature type="compositionally biased region" description="Acidic residues" evidence="1">
    <location>
        <begin position="487"/>
        <end position="504"/>
    </location>
</feature>
<evidence type="ECO:0000313" key="3">
    <source>
        <dbReference type="Proteomes" id="UP001281761"/>
    </source>
</evidence>
<feature type="compositionally biased region" description="Low complexity" evidence="1">
    <location>
        <begin position="405"/>
        <end position="426"/>
    </location>
</feature>
<feature type="region of interest" description="Disordered" evidence="1">
    <location>
        <begin position="304"/>
        <end position="324"/>
    </location>
</feature>
<protein>
    <submittedName>
        <fullName evidence="2">Uncharacterized protein</fullName>
    </submittedName>
</protein>
<feature type="compositionally biased region" description="Low complexity" evidence="1">
    <location>
        <begin position="365"/>
        <end position="380"/>
    </location>
</feature>
<organism evidence="2 3">
    <name type="scientific">Blattamonas nauphoetae</name>
    <dbReference type="NCBI Taxonomy" id="2049346"/>
    <lineage>
        <taxon>Eukaryota</taxon>
        <taxon>Metamonada</taxon>
        <taxon>Preaxostyla</taxon>
        <taxon>Oxymonadida</taxon>
        <taxon>Blattamonas</taxon>
    </lineage>
</organism>
<feature type="compositionally biased region" description="Basic and acidic residues" evidence="1">
    <location>
        <begin position="477"/>
        <end position="486"/>
    </location>
</feature>
<feature type="compositionally biased region" description="Polar residues" evidence="1">
    <location>
        <begin position="381"/>
        <end position="398"/>
    </location>
</feature>
<dbReference type="EMBL" id="JARBJD010000006">
    <property type="protein sequence ID" value="KAK2963431.1"/>
    <property type="molecule type" value="Genomic_DNA"/>
</dbReference>
<sequence>MQPTDAYFTLEVDTSPDSMDAMTQLLSDGPCVAIHTSNSLLDYPVTILPRLAPTSLLFTTDPLTLPFFWNSRQTTLSPNVTILPFPQHDMSYASIVIFSDSEITKRVHHSFLKKSGEAFIPYPFDRIFPNQDHFGNRIEMEITSISLPSKDLSCDEKATIVNLLNPTISEEITKAIQPHFPVVEAKALLIWKNILDAIKPTFNSSEGKGTKDDSTAKRPCFKVRLTPFLFVHYHINEIATVLNGEFRIIRSLGNIGGDGSFTFKFATLSPMKLVKDTVRSHTPHPSTILDSSHPKISITFQPSFQPPIQPTLHPTTRDRPVSVPPSLSAWPCPLSAAHSRSRNPSPPAMVATISNEVALLTTPNVNSRSHSVSESSPHPSLTGSNHSAVSSFSTTDSRLNLKATPFVPRRSQQSPPSNSSTSPALPHLADTVPFLFRNHVTTRSSSPILHHLQNPSTPIAAPSVVGDGDQFDDGLEELPHDDRDSDQIDVDGDVLYCDDDDDWETSSNADVDGEERHLVDG</sequence>
<comment type="caution">
    <text evidence="2">The sequence shown here is derived from an EMBL/GenBank/DDBJ whole genome shotgun (WGS) entry which is preliminary data.</text>
</comment>
<evidence type="ECO:0000313" key="2">
    <source>
        <dbReference type="EMBL" id="KAK2963431.1"/>
    </source>
</evidence>
<reference evidence="2 3" key="1">
    <citation type="journal article" date="2022" name="bioRxiv">
        <title>Genomics of Preaxostyla Flagellates Illuminates Evolutionary Transitions and the Path Towards Mitochondrial Loss.</title>
        <authorList>
            <person name="Novak L.V.F."/>
            <person name="Treitli S.C."/>
            <person name="Pyrih J."/>
            <person name="Halakuc P."/>
            <person name="Pipaliya S.V."/>
            <person name="Vacek V."/>
            <person name="Brzon O."/>
            <person name="Soukal P."/>
            <person name="Eme L."/>
            <person name="Dacks J.B."/>
            <person name="Karnkowska A."/>
            <person name="Elias M."/>
            <person name="Hampl V."/>
        </authorList>
    </citation>
    <scope>NUCLEOTIDE SEQUENCE [LARGE SCALE GENOMIC DNA]</scope>
    <source>
        <strain evidence="2">NAU3</strain>
        <tissue evidence="2">Gut</tissue>
    </source>
</reference>
<evidence type="ECO:0000256" key="1">
    <source>
        <dbReference type="SAM" id="MobiDB-lite"/>
    </source>
</evidence>
<dbReference type="Proteomes" id="UP001281761">
    <property type="component" value="Unassembled WGS sequence"/>
</dbReference>
<feature type="region of interest" description="Disordered" evidence="1">
    <location>
        <begin position="446"/>
        <end position="521"/>
    </location>
</feature>
<name>A0ABQ9YI39_9EUKA</name>